<gene>
    <name evidence="1" type="ORF">KME15_23515</name>
</gene>
<comment type="caution">
    <text evidence="1">The sequence shown here is derived from an EMBL/GenBank/DDBJ whole genome shotgun (WGS) entry which is preliminary data.</text>
</comment>
<sequence length="52" mass="5968">MDAVRMEDNRRSLLTYSLSIAESDTNLRPKQGEWFSRAALRAALENHSPPHQ</sequence>
<evidence type="ECO:0000313" key="1">
    <source>
        <dbReference type="EMBL" id="MBW4661649.1"/>
    </source>
</evidence>
<reference evidence="1" key="2">
    <citation type="journal article" date="2022" name="Microbiol. Resour. Announc.">
        <title>Metagenome Sequencing to Explore Phylogenomics of Terrestrial Cyanobacteria.</title>
        <authorList>
            <person name="Ward R.D."/>
            <person name="Stajich J.E."/>
            <person name="Johansen J.R."/>
            <person name="Huntemann M."/>
            <person name="Clum A."/>
            <person name="Foster B."/>
            <person name="Foster B."/>
            <person name="Roux S."/>
            <person name="Palaniappan K."/>
            <person name="Varghese N."/>
            <person name="Mukherjee S."/>
            <person name="Reddy T.B.K."/>
            <person name="Daum C."/>
            <person name="Copeland A."/>
            <person name="Chen I.A."/>
            <person name="Ivanova N.N."/>
            <person name="Kyrpides N.C."/>
            <person name="Shapiro N."/>
            <person name="Eloe-Fadrosh E.A."/>
            <person name="Pietrasiak N."/>
        </authorList>
    </citation>
    <scope>NUCLEOTIDE SEQUENCE</scope>
    <source>
        <strain evidence="1">UHER 2000/2452</strain>
    </source>
</reference>
<evidence type="ECO:0000313" key="2">
    <source>
        <dbReference type="Proteomes" id="UP000757435"/>
    </source>
</evidence>
<dbReference type="Proteomes" id="UP000757435">
    <property type="component" value="Unassembled WGS sequence"/>
</dbReference>
<organism evidence="1 2">
    <name type="scientific">Drouetiella hepatica Uher 2000/2452</name>
    <dbReference type="NCBI Taxonomy" id="904376"/>
    <lineage>
        <taxon>Bacteria</taxon>
        <taxon>Bacillati</taxon>
        <taxon>Cyanobacteriota</taxon>
        <taxon>Cyanophyceae</taxon>
        <taxon>Oculatellales</taxon>
        <taxon>Oculatellaceae</taxon>
        <taxon>Drouetiella</taxon>
    </lineage>
</organism>
<name>A0A951QFJ6_9CYAN</name>
<proteinExistence type="predicted"/>
<accession>A0A951QFJ6</accession>
<reference evidence="1" key="1">
    <citation type="submission" date="2021-05" db="EMBL/GenBank/DDBJ databases">
        <authorList>
            <person name="Pietrasiak N."/>
            <person name="Ward R."/>
            <person name="Stajich J.E."/>
            <person name="Kurbessoian T."/>
        </authorList>
    </citation>
    <scope>NUCLEOTIDE SEQUENCE</scope>
    <source>
        <strain evidence="1">UHER 2000/2452</strain>
    </source>
</reference>
<dbReference type="EMBL" id="JAHHHD010000042">
    <property type="protein sequence ID" value="MBW4661649.1"/>
    <property type="molecule type" value="Genomic_DNA"/>
</dbReference>
<protein>
    <submittedName>
        <fullName evidence="1">Uncharacterized protein</fullName>
    </submittedName>
</protein>
<dbReference type="AlphaFoldDB" id="A0A951QFJ6"/>